<evidence type="ECO:0000313" key="1">
    <source>
        <dbReference type="EMBL" id="KHD75010.1"/>
    </source>
</evidence>
<proteinExistence type="predicted"/>
<dbReference type="EMBL" id="JRTT01000033">
    <property type="protein sequence ID" value="KHD75010.1"/>
    <property type="molecule type" value="Genomic_DNA"/>
</dbReference>
<accession>A0A0A6UG32</accession>
<gene>
    <name evidence="1" type="ORF">MB27_25700</name>
</gene>
<keyword evidence="2" id="KW-1185">Reference proteome</keyword>
<sequence>MLVEHDHRTWLQRFCDLIGRRLNLELLSDVRTHQLDVAVNNEILSDTNVSVKEASRPGYAFPVHAWPTRGVGAHDPGVVV</sequence>
<evidence type="ECO:0000313" key="2">
    <source>
        <dbReference type="Proteomes" id="UP000054537"/>
    </source>
</evidence>
<protein>
    <submittedName>
        <fullName evidence="1">Uncharacterized protein</fullName>
    </submittedName>
</protein>
<reference evidence="1 2" key="1">
    <citation type="submission" date="2014-10" db="EMBL/GenBank/DDBJ databases">
        <title>Draft genome sequence of Actinoplanes utahensis NRRL 12052.</title>
        <authorList>
            <person name="Velasco-Bucheli B."/>
            <person name="del Cerro C."/>
            <person name="Hormigo D."/>
            <person name="Garcia J.L."/>
            <person name="Acebal C."/>
            <person name="Arroyo M."/>
            <person name="de la Mata I."/>
        </authorList>
    </citation>
    <scope>NUCLEOTIDE SEQUENCE [LARGE SCALE GENOMIC DNA]</scope>
    <source>
        <strain evidence="1 2">NRRL 12052</strain>
    </source>
</reference>
<comment type="caution">
    <text evidence="1">The sequence shown here is derived from an EMBL/GenBank/DDBJ whole genome shotgun (WGS) entry which is preliminary data.</text>
</comment>
<name>A0A0A6UG32_ACTUT</name>
<dbReference type="AlphaFoldDB" id="A0A0A6UG32"/>
<organism evidence="1 2">
    <name type="scientific">Actinoplanes utahensis</name>
    <dbReference type="NCBI Taxonomy" id="1869"/>
    <lineage>
        <taxon>Bacteria</taxon>
        <taxon>Bacillati</taxon>
        <taxon>Actinomycetota</taxon>
        <taxon>Actinomycetes</taxon>
        <taxon>Micromonosporales</taxon>
        <taxon>Micromonosporaceae</taxon>
        <taxon>Actinoplanes</taxon>
    </lineage>
</organism>
<dbReference type="Proteomes" id="UP000054537">
    <property type="component" value="Unassembled WGS sequence"/>
</dbReference>